<feature type="chain" id="PRO_5046757496" evidence="1">
    <location>
        <begin position="25"/>
        <end position="130"/>
    </location>
</feature>
<dbReference type="EMBL" id="SPMX01000149">
    <property type="protein sequence ID" value="NMQ08025.1"/>
    <property type="molecule type" value="Genomic_DNA"/>
</dbReference>
<dbReference type="Pfam" id="PF16986">
    <property type="entry name" value="CzcE"/>
    <property type="match status" value="1"/>
</dbReference>
<accession>A0ABX1THP3</accession>
<evidence type="ECO:0000313" key="2">
    <source>
        <dbReference type="EMBL" id="NMQ08025.1"/>
    </source>
</evidence>
<proteinExistence type="predicted"/>
<keyword evidence="3" id="KW-1185">Reference proteome</keyword>
<reference evidence="2" key="1">
    <citation type="submission" date="2019-03" db="EMBL/GenBank/DDBJ databases">
        <title>Metabolic reconstructions from genomes of highly enriched 'Candidatus Accumulibacter' and 'Candidatus Competibacter' bioreactor populations.</title>
        <authorList>
            <person name="Annavajhala M.K."/>
            <person name="Welles L."/>
            <person name="Abbas B."/>
            <person name="Sorokin D."/>
            <person name="Park H."/>
            <person name="Van Loosdrecht M."/>
            <person name="Chandran K."/>
        </authorList>
    </citation>
    <scope>NUCLEOTIDE SEQUENCE</scope>
    <source>
        <strain evidence="2">SBR_L</strain>
    </source>
</reference>
<dbReference type="InterPro" id="IPR031560">
    <property type="entry name" value="CzcE"/>
</dbReference>
<name>A0ABX1THP3_9PROT</name>
<dbReference type="Gene3D" id="2.60.40.2280">
    <property type="entry name" value="Heavy-metal resistance protein CzcE"/>
    <property type="match status" value="1"/>
</dbReference>
<dbReference type="InterPro" id="IPR038674">
    <property type="entry name" value="CzcE_sf"/>
</dbReference>
<organism evidence="2 3">
    <name type="scientific">Candidatus Accumulibacter contiguus</name>
    <dbReference type="NCBI Taxonomy" id="2954381"/>
    <lineage>
        <taxon>Bacteria</taxon>
        <taxon>Pseudomonadati</taxon>
        <taxon>Pseudomonadota</taxon>
        <taxon>Betaproteobacteria</taxon>
        <taxon>Candidatus Accumulibacter</taxon>
    </lineage>
</organism>
<feature type="signal peptide" evidence="1">
    <location>
        <begin position="1"/>
        <end position="24"/>
    </location>
</feature>
<comment type="caution">
    <text evidence="2">The sequence shown here is derived from an EMBL/GenBank/DDBJ whole genome shotgun (WGS) entry which is preliminary data.</text>
</comment>
<evidence type="ECO:0000256" key="1">
    <source>
        <dbReference type="SAM" id="SignalP"/>
    </source>
</evidence>
<gene>
    <name evidence="2" type="ORF">E4Q08_23745</name>
</gene>
<evidence type="ECO:0000313" key="3">
    <source>
        <dbReference type="Proteomes" id="UP000886469"/>
    </source>
</evidence>
<dbReference type="Proteomes" id="UP000886469">
    <property type="component" value="Unassembled WGS sequence"/>
</dbReference>
<sequence length="130" mass="13874">MKTNFSKLALIAAIGLAAAGTSYAHEDYSEARIDHWLRHVSESQSAPTANQLAPFGYAATKNADREVSLPSGGKYLNVTRLETLKLNVDGKSVVWTFDTLGTAAFPLSTIVPGADGITVYVRENPAYQGG</sequence>
<keyword evidence="1" id="KW-0732">Signal</keyword>
<dbReference type="RefSeq" id="WP_012806757.1">
    <property type="nucleotide sequence ID" value="NZ_SPMX01000149.1"/>
</dbReference>
<protein>
    <submittedName>
        <fullName evidence="2">CzcE family metal-binding protein</fullName>
    </submittedName>
</protein>